<evidence type="ECO:0000259" key="2">
    <source>
        <dbReference type="Pfam" id="PF00561"/>
    </source>
</evidence>
<evidence type="ECO:0000313" key="4">
    <source>
        <dbReference type="Proteomes" id="UP001165296"/>
    </source>
</evidence>
<feature type="domain" description="AB hydrolase-1" evidence="2">
    <location>
        <begin position="66"/>
        <end position="184"/>
    </location>
</feature>
<sequence length="334" mass="36795">MQQAPTTAPKRYHSFFKDLPAATAFLNGWVAQVEQLNGCRYHRLEVPGPLGTTIVWGINLDQPDWPAVVVFPGFRTVGLFWDLDNNLAPLKARYRIFLVDVNGQPCLSEGTTPAVKSNEYGYWAACLLRQLGLAQAHILGASFGGLLALKLSQVAPELVGKIVLLNPGGLQPFSLSWRNLYYNLLPLLRPTMPNVLKFLDAAVFCPGYHELSAPARQLLADYELFAIQHYQDRTQKPYAMPATELARVTSEVYLLVGEKDLLFPYRKSVAVARRDLPNLRGVRVFANTGHGIETSAEALRAVAEILAEEVPAPGSRAADAKAKAKPQPEGQPPR</sequence>
<evidence type="ECO:0000256" key="1">
    <source>
        <dbReference type="SAM" id="MobiDB-lite"/>
    </source>
</evidence>
<comment type="caution">
    <text evidence="3">The sequence shown here is derived from an EMBL/GenBank/DDBJ whole genome shotgun (WGS) entry which is preliminary data.</text>
</comment>
<dbReference type="InterPro" id="IPR052370">
    <property type="entry name" value="Meta-cleavage_hydrolase"/>
</dbReference>
<dbReference type="InterPro" id="IPR029058">
    <property type="entry name" value="AB_hydrolase_fold"/>
</dbReference>
<accession>A0ABS8AUM0</accession>
<keyword evidence="3" id="KW-0378">Hydrolase</keyword>
<dbReference type="Gene3D" id="3.40.50.1820">
    <property type="entry name" value="alpha/beta hydrolase"/>
    <property type="match status" value="1"/>
</dbReference>
<dbReference type="GO" id="GO:0016787">
    <property type="term" value="F:hydrolase activity"/>
    <property type="evidence" value="ECO:0007669"/>
    <property type="project" value="UniProtKB-KW"/>
</dbReference>
<evidence type="ECO:0000313" key="3">
    <source>
        <dbReference type="EMBL" id="MCB2409754.1"/>
    </source>
</evidence>
<proteinExistence type="predicted"/>
<dbReference type="Proteomes" id="UP001165296">
    <property type="component" value="Unassembled WGS sequence"/>
</dbReference>
<organism evidence="3 4">
    <name type="scientific">Hymenobacter lucidus</name>
    <dbReference type="NCBI Taxonomy" id="2880930"/>
    <lineage>
        <taxon>Bacteria</taxon>
        <taxon>Pseudomonadati</taxon>
        <taxon>Bacteroidota</taxon>
        <taxon>Cytophagia</taxon>
        <taxon>Cytophagales</taxon>
        <taxon>Hymenobacteraceae</taxon>
        <taxon>Hymenobacter</taxon>
    </lineage>
</organism>
<dbReference type="EMBL" id="JAJADR010000005">
    <property type="protein sequence ID" value="MCB2409754.1"/>
    <property type="molecule type" value="Genomic_DNA"/>
</dbReference>
<dbReference type="InterPro" id="IPR000073">
    <property type="entry name" value="AB_hydrolase_1"/>
</dbReference>
<keyword evidence="4" id="KW-1185">Reference proteome</keyword>
<dbReference type="PANTHER" id="PTHR43139:SF52">
    <property type="entry name" value="SI:DKEY-122A22.2"/>
    <property type="match status" value="1"/>
</dbReference>
<name>A0ABS8AUM0_9BACT</name>
<dbReference type="PANTHER" id="PTHR43139">
    <property type="entry name" value="SI:DKEY-122A22.2"/>
    <property type="match status" value="1"/>
</dbReference>
<dbReference type="Pfam" id="PF00561">
    <property type="entry name" value="Abhydrolase_1"/>
    <property type="match status" value="1"/>
</dbReference>
<reference evidence="3" key="1">
    <citation type="submission" date="2021-10" db="EMBL/GenBank/DDBJ databases">
        <authorList>
            <person name="Dean J.D."/>
            <person name="Kim M.K."/>
            <person name="Newey C.N."/>
            <person name="Stoker T.S."/>
            <person name="Thompson D.W."/>
            <person name="Grose J.H."/>
        </authorList>
    </citation>
    <scope>NUCLEOTIDE SEQUENCE</scope>
    <source>
        <strain evidence="3">BT178</strain>
    </source>
</reference>
<gene>
    <name evidence="3" type="ORF">LGH74_17315</name>
</gene>
<dbReference type="RefSeq" id="WP_226177563.1">
    <property type="nucleotide sequence ID" value="NZ_JAJADR010000005.1"/>
</dbReference>
<feature type="region of interest" description="Disordered" evidence="1">
    <location>
        <begin position="312"/>
        <end position="334"/>
    </location>
</feature>
<dbReference type="SUPFAM" id="SSF53474">
    <property type="entry name" value="alpha/beta-Hydrolases"/>
    <property type="match status" value="1"/>
</dbReference>
<protein>
    <submittedName>
        <fullName evidence="3">Alpha/beta hydrolase</fullName>
    </submittedName>
</protein>